<dbReference type="Proteomes" id="UP001589891">
    <property type="component" value="Unassembled WGS sequence"/>
</dbReference>
<proteinExistence type="predicted"/>
<dbReference type="RefSeq" id="WP_376946245.1">
    <property type="nucleotide sequence ID" value="NZ_CP171449.1"/>
</dbReference>
<evidence type="ECO:0000313" key="2">
    <source>
        <dbReference type="Proteomes" id="UP001589891"/>
    </source>
</evidence>
<dbReference type="EMBL" id="JBHLSS010000076">
    <property type="protein sequence ID" value="MFC0710322.1"/>
    <property type="molecule type" value="Genomic_DNA"/>
</dbReference>
<evidence type="ECO:0000313" key="1">
    <source>
        <dbReference type="EMBL" id="MFC0710322.1"/>
    </source>
</evidence>
<accession>A0ABV6SL98</accession>
<protein>
    <submittedName>
        <fullName evidence="1">Uncharacterized protein</fullName>
    </submittedName>
</protein>
<keyword evidence="2" id="KW-1185">Reference proteome</keyword>
<comment type="caution">
    <text evidence="1">The sequence shown here is derived from an EMBL/GenBank/DDBJ whole genome shotgun (WGS) entry which is preliminary data.</text>
</comment>
<sequence length="125" mass="14464">MARRKWRQTGLPFRFRPGNRIMDAPPTPSGDGASRESVTLAKLCALAVDLIRGKRVRISPQERDALSPMFELSYLQCEGDSQDATGHVLCHCSHPALFEFYFFYRWLPEHGQRFRPRREPPPQLH</sequence>
<organism evidence="1 2">
    <name type="scientific">Azorhizophilus paspali</name>
    <name type="common">Azotobacter paspali</name>
    <dbReference type="NCBI Taxonomy" id="69963"/>
    <lineage>
        <taxon>Bacteria</taxon>
        <taxon>Pseudomonadati</taxon>
        <taxon>Pseudomonadota</taxon>
        <taxon>Gammaproteobacteria</taxon>
        <taxon>Pseudomonadales</taxon>
        <taxon>Pseudomonadaceae</taxon>
        <taxon>Azorhizophilus</taxon>
    </lineage>
</organism>
<reference evidence="1 2" key="1">
    <citation type="submission" date="2024-09" db="EMBL/GenBank/DDBJ databases">
        <authorList>
            <person name="Sun Q."/>
            <person name="Mori K."/>
        </authorList>
    </citation>
    <scope>NUCLEOTIDE SEQUENCE [LARGE SCALE GENOMIC DNA]</scope>
    <source>
        <strain evidence="1 2">NCAIM B.01794</strain>
    </source>
</reference>
<name>A0ABV6SL98_AZOPA</name>
<gene>
    <name evidence="1" type="ORF">ACFFGX_12405</name>
</gene>